<protein>
    <submittedName>
        <fullName evidence="2">ABC transporter substrate-binding protein</fullName>
    </submittedName>
</protein>
<proteinExistence type="predicted"/>
<dbReference type="Proteomes" id="UP000766336">
    <property type="component" value="Unassembled WGS sequence"/>
</dbReference>
<name>A0ABS5QBH2_9PROT</name>
<dbReference type="PANTHER" id="PTHR30024">
    <property type="entry name" value="ALIPHATIC SULFONATES-BINDING PROTEIN-RELATED"/>
    <property type="match status" value="1"/>
</dbReference>
<evidence type="ECO:0000313" key="2">
    <source>
        <dbReference type="EMBL" id="MBS7811035.1"/>
    </source>
</evidence>
<dbReference type="Pfam" id="PF09084">
    <property type="entry name" value="NMT1"/>
    <property type="match status" value="1"/>
</dbReference>
<organism evidence="2 3">
    <name type="scientific">Roseococcus pinisoli</name>
    <dbReference type="NCBI Taxonomy" id="2835040"/>
    <lineage>
        <taxon>Bacteria</taxon>
        <taxon>Pseudomonadati</taxon>
        <taxon>Pseudomonadota</taxon>
        <taxon>Alphaproteobacteria</taxon>
        <taxon>Acetobacterales</taxon>
        <taxon>Roseomonadaceae</taxon>
        <taxon>Roseococcus</taxon>
    </lineage>
</organism>
<evidence type="ECO:0000259" key="1">
    <source>
        <dbReference type="Pfam" id="PF09084"/>
    </source>
</evidence>
<dbReference type="RefSeq" id="WP_213669746.1">
    <property type="nucleotide sequence ID" value="NZ_JAHCDA010000002.1"/>
</dbReference>
<comment type="caution">
    <text evidence="2">The sequence shown here is derived from an EMBL/GenBank/DDBJ whole genome shotgun (WGS) entry which is preliminary data.</text>
</comment>
<dbReference type="InterPro" id="IPR006311">
    <property type="entry name" value="TAT_signal"/>
</dbReference>
<dbReference type="PROSITE" id="PS51318">
    <property type="entry name" value="TAT"/>
    <property type="match status" value="1"/>
</dbReference>
<gene>
    <name evidence="2" type="ORF">KHU32_08800</name>
</gene>
<dbReference type="InterPro" id="IPR015168">
    <property type="entry name" value="SsuA/THI5"/>
</dbReference>
<feature type="domain" description="SsuA/THI5-like" evidence="1">
    <location>
        <begin position="58"/>
        <end position="257"/>
    </location>
</feature>
<dbReference type="EMBL" id="JAHCDA010000002">
    <property type="protein sequence ID" value="MBS7811035.1"/>
    <property type="molecule type" value="Genomic_DNA"/>
</dbReference>
<keyword evidence="3" id="KW-1185">Reference proteome</keyword>
<evidence type="ECO:0000313" key="3">
    <source>
        <dbReference type="Proteomes" id="UP000766336"/>
    </source>
</evidence>
<reference evidence="2 3" key="1">
    <citation type="submission" date="2021-05" db="EMBL/GenBank/DDBJ databases">
        <title>Roseococcus sp. XZZS9, whole genome shotgun sequencing project.</title>
        <authorList>
            <person name="Zhao G."/>
            <person name="Shen L."/>
        </authorList>
    </citation>
    <scope>NUCLEOTIDE SEQUENCE [LARGE SCALE GENOMIC DNA]</scope>
    <source>
        <strain evidence="2 3">XZZS9</strain>
    </source>
</reference>
<dbReference type="Gene3D" id="3.40.190.10">
    <property type="entry name" value="Periplasmic binding protein-like II"/>
    <property type="match status" value="2"/>
</dbReference>
<accession>A0ABS5QBH2</accession>
<dbReference type="SUPFAM" id="SSF53850">
    <property type="entry name" value="Periplasmic binding protein-like II"/>
    <property type="match status" value="1"/>
</dbReference>
<sequence>MPHTPPQSSWRRRGFLALPTSLALPALVPGARAEAALTELRIACVSGSVMPQDFRAGIQEGFFRRQGLDLKLTELATGPNNITAAVNGSAGLGFADIFAGLSAIKNGFDIGLVAPHNGTGNRQFFLVRGDSPRREARDLTGARIALGAPPQFRAIASAVLAANGVDPRSIRFSIVPDQTTFGAILQSGQADVAFSSSVVNSYQWIRQYGFRAVLNPDTSALNLADGSPIAGWWATRGWFGRNQEVAERFSKALRETIDWYGALSPEQKAAHVKAQTSIDLIALDQQTPGVLEAATTASYAGFSRPVELAQLNAWINTGNRYANVPNDIDVAQRLFPTATS</sequence>